<feature type="domain" description="Pilus assembly protein C-terminal" evidence="2">
    <location>
        <begin position="752"/>
        <end position="841"/>
    </location>
</feature>
<dbReference type="InterPro" id="IPR032636">
    <property type="entry name" value="Pilus_assem_E-set-like_dom"/>
</dbReference>
<evidence type="ECO:0000259" key="3">
    <source>
        <dbReference type="Pfam" id="PF16967"/>
    </source>
</evidence>
<evidence type="ECO:0000256" key="1">
    <source>
        <dbReference type="ARBA" id="ARBA00022729"/>
    </source>
</evidence>
<dbReference type="RefSeq" id="WP_001201092.1">
    <property type="nucleotide sequence ID" value="NZ_CP017844.1"/>
</dbReference>
<evidence type="ECO:0000259" key="4">
    <source>
        <dbReference type="Pfam" id="PF17271"/>
    </source>
</evidence>
<feature type="domain" description="TcfC Usher-like barrel" evidence="4">
    <location>
        <begin position="353"/>
        <end position="740"/>
    </location>
</feature>
<feature type="domain" description="Pilus assembly protein E-set like" evidence="3">
    <location>
        <begin position="280"/>
        <end position="345"/>
    </location>
</feature>
<dbReference type="PIR" id="S57936">
    <property type="entry name" value="S57936"/>
</dbReference>
<dbReference type="AlphaFoldDB" id="Q47118"/>
<name>Q47118_ECOLX</name>
<dbReference type="InterPro" id="IPR031917">
    <property type="entry name" value="Pilus_assem_C"/>
</dbReference>
<sequence length="866" mass="97480">MRAFNKITVFILFIPGLCFGTNGLESKKNIPEEFIDLWMEQDELLEVNLYGRSLGVHRVLTTPTTVKFSSVEEILEKINVKQEKKEDLRSLLLQSYSRNGNMSCNGFDEKEYSCNYIRTDTVNVIVDEENNELNLFIGASFLSVQAQDNIYYQKNINSEKAFIHSQTINFSESEGYKSLSLKGVGAQGLTENSYLVFGWDAIYNSSRKYTYKNQSINNIYYRYDFDKKYYYQLGRMDRSDLSSASSGNFNFNMLPLPDIDGFQIGTTQSYIKNIEKSISSPVTVMLTRFSRVEAFRNEELLGVWYLNSGINDLDTSRLPDGSYDLTLKIFEQDILVREEKVPFNKGGASFGDMQWDVFAQAGNIVNNNDSYIEKQTNKKTGINAGIRTPVTRNLSFLQGGAIIDNDKYYEAGVNWRSGFLDGVLSGNFSFLYGDGARGNYQNISYTDGFNLSFYRNDKSVDNCSHNYSAGWSGCYESYSFSLSVPVSGWTTTLGYNHTNNEAVHKYDYTPEYFFSKKYKGVSKRWQLTSSSSYKWMDYHVIPTIGVYRSDQSRWSEQGGYFSLSFTRVKENSAINAGYSYNYVKHKNATHEAFLDGRITTNTFGYSELGSRINTNKNNTEAGVTGRVKNRFGDLNGSLNVNKSKTSGKMTHSMSANYNSSFAITGDSVYWGGDASGLTKLSGGVVNVRSDDKSKELIKISGSSYGNYILGSNDRSFIPVSALMPSNLTIEEIQSNDKNITVQALSKNDFFILPGNVFPIDVTANVTVSYIGRALDDKGNPLSNAHILDVHGVRLDEDGGFSFETSAQKKSLFLLKDKDIYSCDVKKYDLRSGVLFTGDLICEHSGIERLGKDLVNNPRVKQLLAYK</sequence>
<reference evidence="5" key="1">
    <citation type="journal article" date="1995" name="Infect. Immun.">
        <title>Genes for CS2 pili of enterotoxigenic Escherichia coli and their interchangeability with those for CS1 pili.</title>
        <authorList>
            <person name="Froehlich B.J."/>
            <person name="Karakashian A."/>
            <person name="Sakellaris H."/>
            <person name="Scott J.R."/>
        </authorList>
    </citation>
    <scope>NUCLEOTIDE SEQUENCE</scope>
    <source>
        <strain evidence="5">C91f-6</strain>
    </source>
</reference>
<evidence type="ECO:0000313" key="5">
    <source>
        <dbReference type="EMBL" id="CAA87762.1"/>
    </source>
</evidence>
<gene>
    <name evidence="5" type="primary">cotC</name>
</gene>
<protein>
    <submittedName>
        <fullName evidence="5">CotC</fullName>
    </submittedName>
</protein>
<dbReference type="Pfam" id="PF15976">
    <property type="entry name" value="CooC_C"/>
    <property type="match status" value="1"/>
</dbReference>
<accession>Q47118</accession>
<dbReference type="PATRIC" id="fig|562.7079.peg.4932"/>
<evidence type="ECO:0000259" key="2">
    <source>
        <dbReference type="Pfam" id="PF15976"/>
    </source>
</evidence>
<dbReference type="InterPro" id="IPR035224">
    <property type="entry name" value="Usher_TcfC"/>
</dbReference>
<organism evidence="5">
    <name type="scientific">Escherichia coli</name>
    <dbReference type="NCBI Taxonomy" id="562"/>
    <lineage>
        <taxon>Bacteria</taxon>
        <taxon>Pseudomonadati</taxon>
        <taxon>Pseudomonadota</taxon>
        <taxon>Gammaproteobacteria</taxon>
        <taxon>Enterobacterales</taxon>
        <taxon>Enterobacteriaceae</taxon>
        <taxon>Escherichia</taxon>
    </lineage>
</organism>
<dbReference type="Pfam" id="PF16967">
    <property type="entry name" value="TcfC"/>
    <property type="match status" value="1"/>
</dbReference>
<proteinExistence type="predicted"/>
<keyword evidence="1" id="KW-0732">Signal</keyword>
<dbReference type="EMBL" id="Z47800">
    <property type="protein sequence ID" value="CAA87762.1"/>
    <property type="molecule type" value="Genomic_DNA"/>
</dbReference>
<dbReference type="Pfam" id="PF17271">
    <property type="entry name" value="Usher_TcfC"/>
    <property type="match status" value="1"/>
</dbReference>